<dbReference type="PROSITE" id="PS00137">
    <property type="entry name" value="SUBTILASE_HIS"/>
    <property type="match status" value="1"/>
</dbReference>
<sequence>MRISIVSVLALTASTLAFDGDTAGNGRVLAGAYIVQFAPGHDSASAFYENLTTCGISVVRRQTFDPNILAGTSFHLTSDTKADLDMIQSFSQVSKISPVRLYDQVAPAGHPVGKYDWRRLQKPNLHRRIVTESNDTMTTHVMTGVDKLHQEGLDGSGIKIAIIDTGIDYTLSALGGGFGPGYKVAWGTDLVGDDYDGTNTPVPDSDPIDCNGHGTHVAGIIAAANDPYVLGVAPNVTLGIYKVFGCSGSVSDDILITAFTAAYNAGADIITASIGGANGWPEEPWSAATAAIVAAGTPCMLAAGNDGEEGMFYTSSASTGTDVTSVGSIDNTNSPEVLYSAEYIVNNSTSSAFGYTPAIGSFDSVSLPLWTDTYDTAITDDGCYGFDADLTGKIVLIRRGTCTFLAKAQSALDAGAQYVMFYNNVAGTFEASLSGSEITGAGMVDSDTGATWVNLLASGDEVVLSFSSNTSLIVVSPGDVNNVTGGYMSTFSTWGLTNENTLKPVISAPGGNILSTYLSSSGGYAVLSGTSMATPFIAGVVALYKQVNGKDVSPLVINAALSATATPVDFNDGSSTYSYLASVAQQGAGLVDAYHLIHAGTTLSETNLALNDTAHFVSNASFYVENTGDDTIAYTLTHQPASNAYAFSSDDATLPATFPPPTDTLYSTAVITPSSFSLTPGSKQKVNLLVTPNPALDSSLVPVYSGYVEVTASTGNESVHMPYAGVATVMHDIPILEKDGGWPAYNDSLAVSTLTYYTSGSNQTNLDVYTPSTNSTPIYSWNNAWYTIFERVDVVNINGSNTVRVAGLDTVGSVAGYPYWYVPRGLDGESQSVYWNGSLADGTTVQTGAYKLVLRLAKVFGDLSKASDYETYSSEAFYMDMS</sequence>
<dbReference type="PROSITE" id="PS51892">
    <property type="entry name" value="SUBTILASE"/>
    <property type="match status" value="1"/>
</dbReference>
<evidence type="ECO:0000256" key="6">
    <source>
        <dbReference type="ARBA" id="ARBA00022825"/>
    </source>
</evidence>
<dbReference type="SUPFAM" id="SSF52025">
    <property type="entry name" value="PA domain"/>
    <property type="match status" value="1"/>
</dbReference>
<evidence type="ECO:0000256" key="7">
    <source>
        <dbReference type="ARBA" id="ARBA00023145"/>
    </source>
</evidence>
<evidence type="ECO:0000259" key="13">
    <source>
        <dbReference type="Pfam" id="PF06280"/>
    </source>
</evidence>
<feature type="chain" id="PRO_5002543465" evidence="10">
    <location>
        <begin position="18"/>
        <end position="882"/>
    </location>
</feature>
<evidence type="ECO:0000256" key="2">
    <source>
        <dbReference type="ARBA" id="ARBA00022512"/>
    </source>
</evidence>
<feature type="domain" description="Peptidase S8/S53" evidence="11">
    <location>
        <begin position="155"/>
        <end position="568"/>
    </location>
</feature>
<organism evidence="14 15">
    <name type="scientific">Phaeomoniella chlamydospora</name>
    <name type="common">Phaeoacremonium chlamydosporum</name>
    <dbReference type="NCBI Taxonomy" id="158046"/>
    <lineage>
        <taxon>Eukaryota</taxon>
        <taxon>Fungi</taxon>
        <taxon>Dikarya</taxon>
        <taxon>Ascomycota</taxon>
        <taxon>Pezizomycotina</taxon>
        <taxon>Eurotiomycetes</taxon>
        <taxon>Chaetothyriomycetidae</taxon>
        <taxon>Phaeomoniellales</taxon>
        <taxon>Phaeomoniellaceae</taxon>
        <taxon>Phaeomoniella</taxon>
    </lineage>
</organism>
<dbReference type="InterPro" id="IPR034187">
    <property type="entry name" value="Peptidases_S8_5"/>
</dbReference>
<keyword evidence="5 9" id="KW-0378">Hydrolase</keyword>
<feature type="signal peptide" evidence="10">
    <location>
        <begin position="1"/>
        <end position="17"/>
    </location>
</feature>
<evidence type="ECO:0000313" key="14">
    <source>
        <dbReference type="EMBL" id="KKY18817.1"/>
    </source>
</evidence>
<dbReference type="EMBL" id="LCWF01000116">
    <property type="protein sequence ID" value="KKY18817.1"/>
    <property type="molecule type" value="Genomic_DNA"/>
</dbReference>
<proteinExistence type="inferred from homology"/>
<dbReference type="CDD" id="cd07489">
    <property type="entry name" value="Peptidases_S8_5"/>
    <property type="match status" value="1"/>
</dbReference>
<feature type="domain" description="C5a peptidase/Subtilisin-like protease SBT2-like Fn3-like" evidence="13">
    <location>
        <begin position="609"/>
        <end position="723"/>
    </location>
</feature>
<keyword evidence="7" id="KW-0865">Zymogen</keyword>
<dbReference type="OrthoDB" id="10256524at2759"/>
<keyword evidence="2" id="KW-0134">Cell wall</keyword>
<dbReference type="InterPro" id="IPR003137">
    <property type="entry name" value="PA_domain"/>
</dbReference>
<dbReference type="SUPFAM" id="SSF52743">
    <property type="entry name" value="Subtilisin-like"/>
    <property type="match status" value="1"/>
</dbReference>
<dbReference type="InterPro" id="IPR036852">
    <property type="entry name" value="Peptidase_S8/S53_dom_sf"/>
</dbReference>
<evidence type="ECO:0000259" key="11">
    <source>
        <dbReference type="Pfam" id="PF00082"/>
    </source>
</evidence>
<dbReference type="PROSITE" id="PS00138">
    <property type="entry name" value="SUBTILASE_SER"/>
    <property type="match status" value="1"/>
</dbReference>
<keyword evidence="2" id="KW-0964">Secreted</keyword>
<feature type="active site" description="Charge relay system" evidence="8 9">
    <location>
        <position position="531"/>
    </location>
</feature>
<keyword evidence="6 9" id="KW-0720">Serine protease</keyword>
<accession>A0A0G2E716</accession>
<evidence type="ECO:0000259" key="12">
    <source>
        <dbReference type="Pfam" id="PF02225"/>
    </source>
</evidence>
<dbReference type="InterPro" id="IPR022398">
    <property type="entry name" value="Peptidase_S8_His-AS"/>
</dbReference>
<dbReference type="InterPro" id="IPR050131">
    <property type="entry name" value="Peptidase_S8_subtilisin-like"/>
</dbReference>
<evidence type="ECO:0000256" key="5">
    <source>
        <dbReference type="ARBA" id="ARBA00022801"/>
    </source>
</evidence>
<comment type="caution">
    <text evidence="14">The sequence shown here is derived from an EMBL/GenBank/DDBJ whole genome shotgun (WGS) entry which is preliminary data.</text>
</comment>
<keyword evidence="15" id="KW-1185">Reference proteome</keyword>
<dbReference type="InterPro" id="IPR010435">
    <property type="entry name" value="C5a/SBT2-like_Fn3"/>
</dbReference>
<evidence type="ECO:0000256" key="4">
    <source>
        <dbReference type="ARBA" id="ARBA00022729"/>
    </source>
</evidence>
<comment type="similarity">
    <text evidence="1 9">Belongs to the peptidase S8 family.</text>
</comment>
<evidence type="ECO:0000256" key="1">
    <source>
        <dbReference type="ARBA" id="ARBA00011073"/>
    </source>
</evidence>
<dbReference type="InterPro" id="IPR000209">
    <property type="entry name" value="Peptidase_S8/S53_dom"/>
</dbReference>
<dbReference type="GO" id="GO:0006508">
    <property type="term" value="P:proteolysis"/>
    <property type="evidence" value="ECO:0007669"/>
    <property type="project" value="UniProtKB-KW"/>
</dbReference>
<keyword evidence="3 9" id="KW-0645">Protease</keyword>
<dbReference type="InterPro" id="IPR023828">
    <property type="entry name" value="Peptidase_S8_Ser-AS"/>
</dbReference>
<feature type="active site" description="Charge relay system" evidence="8 9">
    <location>
        <position position="164"/>
    </location>
</feature>
<evidence type="ECO:0000256" key="3">
    <source>
        <dbReference type="ARBA" id="ARBA00022670"/>
    </source>
</evidence>
<dbReference type="GO" id="GO:0004252">
    <property type="term" value="F:serine-type endopeptidase activity"/>
    <property type="evidence" value="ECO:0007669"/>
    <property type="project" value="UniProtKB-UniRule"/>
</dbReference>
<dbReference type="PANTHER" id="PTHR43806">
    <property type="entry name" value="PEPTIDASE S8"/>
    <property type="match status" value="1"/>
</dbReference>
<reference evidence="14 15" key="2">
    <citation type="submission" date="2015-05" db="EMBL/GenBank/DDBJ databases">
        <authorList>
            <person name="Morales-Cruz A."/>
            <person name="Amrine K.C."/>
            <person name="Cantu D."/>
        </authorList>
    </citation>
    <scope>NUCLEOTIDE SEQUENCE [LARGE SCALE GENOMIC DNA]</scope>
    <source>
        <strain evidence="14">UCRPC4</strain>
    </source>
</reference>
<name>A0A0G2E716_PHACM</name>
<dbReference type="Proteomes" id="UP000053317">
    <property type="component" value="Unassembled WGS sequence"/>
</dbReference>
<reference evidence="14 15" key="1">
    <citation type="submission" date="2015-05" db="EMBL/GenBank/DDBJ databases">
        <title>Distinctive expansion of gene families associated with plant cell wall degradation and secondary metabolism in the genomes of grapevine trunk pathogens.</title>
        <authorList>
            <person name="Lawrence D.P."/>
            <person name="Travadon R."/>
            <person name="Rolshausen P.E."/>
            <person name="Baumgartner K."/>
        </authorList>
    </citation>
    <scope>NUCLEOTIDE SEQUENCE [LARGE SCALE GENOMIC DNA]</scope>
    <source>
        <strain evidence="14">UCRPC4</strain>
    </source>
</reference>
<gene>
    <name evidence="14" type="ORF">UCRPC4_g04797</name>
</gene>
<dbReference type="GO" id="GO:0016020">
    <property type="term" value="C:membrane"/>
    <property type="evidence" value="ECO:0007669"/>
    <property type="project" value="InterPro"/>
</dbReference>
<dbReference type="Gene3D" id="3.40.50.200">
    <property type="entry name" value="Peptidase S8/S53 domain"/>
    <property type="match status" value="1"/>
</dbReference>
<evidence type="ECO:0000313" key="15">
    <source>
        <dbReference type="Proteomes" id="UP000053317"/>
    </source>
</evidence>
<dbReference type="Pfam" id="PF00082">
    <property type="entry name" value="Peptidase_S8"/>
    <property type="match status" value="1"/>
</dbReference>
<protein>
    <submittedName>
        <fullName evidence="14">Putative subtilisin-like protease</fullName>
    </submittedName>
</protein>
<evidence type="ECO:0000256" key="8">
    <source>
        <dbReference type="PIRSR" id="PIRSR615500-1"/>
    </source>
</evidence>
<dbReference type="Pfam" id="PF06280">
    <property type="entry name" value="fn3_5"/>
    <property type="match status" value="1"/>
</dbReference>
<dbReference type="PRINTS" id="PR00723">
    <property type="entry name" value="SUBTILISIN"/>
</dbReference>
<dbReference type="AlphaFoldDB" id="A0A0G2E716"/>
<keyword evidence="4 10" id="KW-0732">Signal</keyword>
<dbReference type="PANTHER" id="PTHR43806:SF66">
    <property type="entry name" value="SERIN ENDOPEPTIDASE"/>
    <property type="match status" value="1"/>
</dbReference>
<evidence type="ECO:0000256" key="9">
    <source>
        <dbReference type="PROSITE-ProRule" id="PRU01240"/>
    </source>
</evidence>
<dbReference type="InterPro" id="IPR046450">
    <property type="entry name" value="PA_dom_sf"/>
</dbReference>
<dbReference type="Gene3D" id="3.50.30.30">
    <property type="match status" value="1"/>
</dbReference>
<evidence type="ECO:0000256" key="10">
    <source>
        <dbReference type="SAM" id="SignalP"/>
    </source>
</evidence>
<dbReference type="Pfam" id="PF02225">
    <property type="entry name" value="PA"/>
    <property type="match status" value="1"/>
</dbReference>
<feature type="active site" description="Charge relay system" evidence="8 9">
    <location>
        <position position="213"/>
    </location>
</feature>
<dbReference type="InterPro" id="IPR015500">
    <property type="entry name" value="Peptidase_S8_subtilisin-rel"/>
</dbReference>
<feature type="domain" description="PA" evidence="12">
    <location>
        <begin position="379"/>
        <end position="434"/>
    </location>
</feature>